<evidence type="ECO:0000256" key="1">
    <source>
        <dbReference type="SAM" id="MobiDB-lite"/>
    </source>
</evidence>
<keyword evidence="3" id="KW-1185">Reference proteome</keyword>
<evidence type="ECO:0000313" key="2">
    <source>
        <dbReference type="EMBL" id="RYR72907.1"/>
    </source>
</evidence>
<accession>A0A445EBV1</accession>
<protein>
    <recommendedName>
        <fullName evidence="4">Transposase MuDR plant domain-containing protein</fullName>
    </recommendedName>
</protein>
<gene>
    <name evidence="2" type="ORF">Ahy_A02g007135</name>
</gene>
<dbReference type="AlphaFoldDB" id="A0A445EBV1"/>
<feature type="compositionally biased region" description="Acidic residues" evidence="1">
    <location>
        <begin position="1"/>
        <end position="13"/>
    </location>
</feature>
<dbReference type="Proteomes" id="UP000289738">
    <property type="component" value="Chromosome A02"/>
</dbReference>
<evidence type="ECO:0008006" key="4">
    <source>
        <dbReference type="Google" id="ProtNLM"/>
    </source>
</evidence>
<dbReference type="EMBL" id="SDMP01000002">
    <property type="protein sequence ID" value="RYR72907.1"/>
    <property type="molecule type" value="Genomic_DNA"/>
</dbReference>
<evidence type="ECO:0000313" key="3">
    <source>
        <dbReference type="Proteomes" id="UP000289738"/>
    </source>
</evidence>
<reference evidence="2 3" key="1">
    <citation type="submission" date="2019-01" db="EMBL/GenBank/DDBJ databases">
        <title>Sequencing of cultivated peanut Arachis hypogaea provides insights into genome evolution and oil improvement.</title>
        <authorList>
            <person name="Chen X."/>
        </authorList>
    </citation>
    <scope>NUCLEOTIDE SEQUENCE [LARGE SCALE GENOMIC DNA]</scope>
    <source>
        <strain evidence="3">cv. Fuhuasheng</strain>
        <tissue evidence="2">Leaves</tissue>
    </source>
</reference>
<proteinExistence type="predicted"/>
<comment type="caution">
    <text evidence="2">The sequence shown here is derived from an EMBL/GenBank/DDBJ whole genome shotgun (WGS) entry which is preliminary data.</text>
</comment>
<sequence>MEVKDDESDEEYVVDSHESSSSNDDNDDEFILETLVGGSVPYLLPALSPIPEFRSKEAVMQSVKNYRIWRSAEYRVVESDQLNHHLRCR</sequence>
<name>A0A445EBV1_ARAHY</name>
<organism evidence="2 3">
    <name type="scientific">Arachis hypogaea</name>
    <name type="common">Peanut</name>
    <dbReference type="NCBI Taxonomy" id="3818"/>
    <lineage>
        <taxon>Eukaryota</taxon>
        <taxon>Viridiplantae</taxon>
        <taxon>Streptophyta</taxon>
        <taxon>Embryophyta</taxon>
        <taxon>Tracheophyta</taxon>
        <taxon>Spermatophyta</taxon>
        <taxon>Magnoliopsida</taxon>
        <taxon>eudicotyledons</taxon>
        <taxon>Gunneridae</taxon>
        <taxon>Pentapetalae</taxon>
        <taxon>rosids</taxon>
        <taxon>fabids</taxon>
        <taxon>Fabales</taxon>
        <taxon>Fabaceae</taxon>
        <taxon>Papilionoideae</taxon>
        <taxon>50 kb inversion clade</taxon>
        <taxon>dalbergioids sensu lato</taxon>
        <taxon>Dalbergieae</taxon>
        <taxon>Pterocarpus clade</taxon>
        <taxon>Arachis</taxon>
    </lineage>
</organism>
<feature type="region of interest" description="Disordered" evidence="1">
    <location>
        <begin position="1"/>
        <end position="28"/>
    </location>
</feature>